<evidence type="ECO:0000313" key="3">
    <source>
        <dbReference type="Proteomes" id="UP000009047"/>
    </source>
</evidence>
<dbReference type="Pfam" id="PF13560">
    <property type="entry name" value="HTH_31"/>
    <property type="match status" value="1"/>
</dbReference>
<dbReference type="eggNOG" id="COG1396">
    <property type="taxonomic scope" value="Bacteria"/>
</dbReference>
<dbReference type="InterPro" id="IPR010982">
    <property type="entry name" value="Lambda_DNA-bd_dom_sf"/>
</dbReference>
<dbReference type="SUPFAM" id="SSF47413">
    <property type="entry name" value="lambda repressor-like DNA-binding domains"/>
    <property type="match status" value="1"/>
</dbReference>
<feature type="domain" description="HTH cro/C1-type" evidence="1">
    <location>
        <begin position="16"/>
        <end position="68"/>
    </location>
</feature>
<dbReference type="HOGENOM" id="CLU_066192_1_2_7"/>
<dbReference type="Gene3D" id="2.10.109.10">
    <property type="entry name" value="Umud Fragment, subunit A"/>
    <property type="match status" value="1"/>
</dbReference>
<keyword evidence="3" id="KW-1185">Reference proteome</keyword>
<dbReference type="STRING" id="644282.Deba_1312"/>
<dbReference type="InterPro" id="IPR036286">
    <property type="entry name" value="LexA/Signal_pep-like_sf"/>
</dbReference>
<reference evidence="2 3" key="1">
    <citation type="journal article" date="2010" name="Stand. Genomic Sci.">
        <title>Complete genome sequence of Desulfarculus baarsii type strain (2st14).</title>
        <authorList>
            <person name="Sun H."/>
            <person name="Spring S."/>
            <person name="Lapidus A."/>
            <person name="Davenport K."/>
            <person name="Del Rio T.G."/>
            <person name="Tice H."/>
            <person name="Nolan M."/>
            <person name="Copeland A."/>
            <person name="Cheng J.F."/>
            <person name="Lucas S."/>
            <person name="Tapia R."/>
            <person name="Goodwin L."/>
            <person name="Pitluck S."/>
            <person name="Ivanova N."/>
            <person name="Pagani I."/>
            <person name="Mavromatis K."/>
            <person name="Ovchinnikova G."/>
            <person name="Pati A."/>
            <person name="Chen A."/>
            <person name="Palaniappan K."/>
            <person name="Hauser L."/>
            <person name="Chang Y.J."/>
            <person name="Jeffries C.D."/>
            <person name="Detter J.C."/>
            <person name="Han C."/>
            <person name="Rohde M."/>
            <person name="Brambilla E."/>
            <person name="Goker M."/>
            <person name="Woyke T."/>
            <person name="Bristow J."/>
            <person name="Eisen J.A."/>
            <person name="Markowitz V."/>
            <person name="Hugenholtz P."/>
            <person name="Kyrpides N.C."/>
            <person name="Klenk H.P."/>
            <person name="Land M."/>
        </authorList>
    </citation>
    <scope>NUCLEOTIDE SEQUENCE [LARGE SCALE GENOMIC DNA]</scope>
    <source>
        <strain evidence="3">ATCC 33931 / DSM 2075 / LMG 7858 / VKM B-1802 / 2st14</strain>
    </source>
</reference>
<dbReference type="CDD" id="cd00093">
    <property type="entry name" value="HTH_XRE"/>
    <property type="match status" value="1"/>
</dbReference>
<dbReference type="Gene3D" id="1.10.260.40">
    <property type="entry name" value="lambda repressor-like DNA-binding domains"/>
    <property type="match status" value="1"/>
</dbReference>
<dbReference type="AlphaFoldDB" id="E1QGI7"/>
<dbReference type="InterPro" id="IPR015927">
    <property type="entry name" value="Peptidase_S24_S26A/B/C"/>
</dbReference>
<evidence type="ECO:0000313" key="2">
    <source>
        <dbReference type="EMBL" id="ADK84680.1"/>
    </source>
</evidence>
<dbReference type="Pfam" id="PF00717">
    <property type="entry name" value="Peptidase_S24"/>
    <property type="match status" value="1"/>
</dbReference>
<gene>
    <name evidence="2" type="ordered locus">Deba_1312</name>
</gene>
<proteinExistence type="predicted"/>
<dbReference type="CDD" id="cd06462">
    <property type="entry name" value="Peptidase_S24_S26"/>
    <property type="match status" value="1"/>
</dbReference>
<dbReference type="InterPro" id="IPR001387">
    <property type="entry name" value="Cro/C1-type_HTH"/>
</dbReference>
<organism evidence="2 3">
    <name type="scientific">Desulfarculus baarsii (strain ATCC 33931 / DSM 2075 / LMG 7858 / VKM B-1802 / 2st14)</name>
    <dbReference type="NCBI Taxonomy" id="644282"/>
    <lineage>
        <taxon>Bacteria</taxon>
        <taxon>Pseudomonadati</taxon>
        <taxon>Thermodesulfobacteriota</taxon>
        <taxon>Desulfarculia</taxon>
        <taxon>Desulfarculales</taxon>
        <taxon>Desulfarculaceae</taxon>
        <taxon>Desulfarculus</taxon>
    </lineage>
</organism>
<dbReference type="Proteomes" id="UP000009047">
    <property type="component" value="Chromosome"/>
</dbReference>
<evidence type="ECO:0000259" key="1">
    <source>
        <dbReference type="PROSITE" id="PS50943"/>
    </source>
</evidence>
<name>E1QGI7_DESB2</name>
<accession>E1QGI7</accession>
<sequence length="238" mass="26388">MPPKKTFIPAGLGERFKSFRADLGLNQSNMASLLGISQSMLSLVERGEAPMPFEAVCALLGRFPALDLRDLLLGDVTNLMVDSRDSSARASAATAGLIGDDYLAVPLVGDRLAVGDDCFSWAKARRLLLIHRRDLGARQRFVAIRVADEAMRPTIPAGAIVIVDLDERDPRRRQRHVWAIRADADGLLAVRRLQALKNRPGFMIVSDDFDNHPPQIAWTSDARELILGRVIRLWRSLD</sequence>
<dbReference type="PROSITE" id="PS50943">
    <property type="entry name" value="HTH_CROC1"/>
    <property type="match status" value="1"/>
</dbReference>
<dbReference type="GO" id="GO:0003677">
    <property type="term" value="F:DNA binding"/>
    <property type="evidence" value="ECO:0007669"/>
    <property type="project" value="InterPro"/>
</dbReference>
<dbReference type="SUPFAM" id="SSF51306">
    <property type="entry name" value="LexA/Signal peptidase"/>
    <property type="match status" value="1"/>
</dbReference>
<dbReference type="eggNOG" id="COG2932">
    <property type="taxonomic scope" value="Bacteria"/>
</dbReference>
<dbReference type="KEGG" id="dbr:Deba_1312"/>
<dbReference type="SMART" id="SM00530">
    <property type="entry name" value="HTH_XRE"/>
    <property type="match status" value="1"/>
</dbReference>
<protein>
    <submittedName>
        <fullName evidence="2">Transcriptional regulator, XRE family</fullName>
    </submittedName>
</protein>
<dbReference type="EMBL" id="CP002085">
    <property type="protein sequence ID" value="ADK84680.1"/>
    <property type="molecule type" value="Genomic_DNA"/>
</dbReference>